<sequence>MSPTSARPQTQHAVRVLVALLAVLVSLTVLPAPSAQAAGGYRYWGYWQLAGAKWGFSSNGPSMTHPGDGSVEGWRFAVAAENSMRVPRATVTFAQACSTTPAVDGKKRVAVVIDFGRSADAADEGTTPPKPYYTCVSAPMLATGQEVLAAAADVRFSNSGMVCGVGGYPTAGCSEQVATISTAAAAADTPVPMAFRAAPGATPSPAAAATTTGGATAAPSAPATPAASDSQSSGGSNATTLIVLAVVVLALIGGLIAMTRRRRNA</sequence>
<evidence type="ECO:0008006" key="6">
    <source>
        <dbReference type="Google" id="ProtNLM"/>
    </source>
</evidence>
<evidence type="ECO:0000256" key="3">
    <source>
        <dbReference type="SAM" id="SignalP"/>
    </source>
</evidence>
<evidence type="ECO:0000256" key="1">
    <source>
        <dbReference type="SAM" id="MobiDB-lite"/>
    </source>
</evidence>
<accession>A0ABQ6HQG1</accession>
<feature type="chain" id="PRO_5045245962" description="Gram-positive cocci surface proteins LPxTG domain-containing protein" evidence="3">
    <location>
        <begin position="38"/>
        <end position="265"/>
    </location>
</feature>
<evidence type="ECO:0000256" key="2">
    <source>
        <dbReference type="SAM" id="Phobius"/>
    </source>
</evidence>
<organism evidence="4 5">
    <name type="scientific">Arsenicicoccus piscis</name>
    <dbReference type="NCBI Taxonomy" id="673954"/>
    <lineage>
        <taxon>Bacteria</taxon>
        <taxon>Bacillati</taxon>
        <taxon>Actinomycetota</taxon>
        <taxon>Actinomycetes</taxon>
        <taxon>Micrococcales</taxon>
        <taxon>Intrasporangiaceae</taxon>
        <taxon>Arsenicicoccus</taxon>
    </lineage>
</organism>
<keyword evidence="5" id="KW-1185">Reference proteome</keyword>
<reference evidence="5" key="1">
    <citation type="journal article" date="2019" name="Int. J. Syst. Evol. Microbiol.">
        <title>The Global Catalogue of Microorganisms (GCM) 10K type strain sequencing project: providing services to taxonomists for standard genome sequencing and annotation.</title>
        <authorList>
            <consortium name="The Broad Institute Genomics Platform"/>
            <consortium name="The Broad Institute Genome Sequencing Center for Infectious Disease"/>
            <person name="Wu L."/>
            <person name="Ma J."/>
        </authorList>
    </citation>
    <scope>NUCLEOTIDE SEQUENCE [LARGE SCALE GENOMIC DNA]</scope>
    <source>
        <strain evidence="5">NBRC 105830</strain>
    </source>
</reference>
<feature type="region of interest" description="Disordered" evidence="1">
    <location>
        <begin position="198"/>
        <end position="232"/>
    </location>
</feature>
<evidence type="ECO:0000313" key="5">
    <source>
        <dbReference type="Proteomes" id="UP001157109"/>
    </source>
</evidence>
<name>A0ABQ6HQG1_9MICO</name>
<keyword evidence="3" id="KW-0732">Signal</keyword>
<keyword evidence="2" id="KW-0472">Membrane</keyword>
<feature type="compositionally biased region" description="Low complexity" evidence="1">
    <location>
        <begin position="198"/>
        <end position="228"/>
    </location>
</feature>
<proteinExistence type="predicted"/>
<dbReference type="EMBL" id="BSUJ01000001">
    <property type="protein sequence ID" value="GMA19919.1"/>
    <property type="molecule type" value="Genomic_DNA"/>
</dbReference>
<protein>
    <recommendedName>
        <fullName evidence="6">Gram-positive cocci surface proteins LPxTG domain-containing protein</fullName>
    </recommendedName>
</protein>
<dbReference type="RefSeq" id="WP_241444586.1">
    <property type="nucleotide sequence ID" value="NZ_BSUJ01000001.1"/>
</dbReference>
<gene>
    <name evidence="4" type="ORF">GCM10025862_19400</name>
</gene>
<feature type="transmembrane region" description="Helical" evidence="2">
    <location>
        <begin position="238"/>
        <end position="258"/>
    </location>
</feature>
<dbReference type="Proteomes" id="UP001157109">
    <property type="component" value="Unassembled WGS sequence"/>
</dbReference>
<keyword evidence="2" id="KW-1133">Transmembrane helix</keyword>
<feature type="signal peptide" evidence="3">
    <location>
        <begin position="1"/>
        <end position="37"/>
    </location>
</feature>
<keyword evidence="2" id="KW-0812">Transmembrane</keyword>
<dbReference type="InterPro" id="IPR047703">
    <property type="entry name" value="SCO2322-like"/>
</dbReference>
<dbReference type="NCBIfam" id="NF040672">
    <property type="entry name" value="SCO2322_fam"/>
    <property type="match status" value="1"/>
</dbReference>
<evidence type="ECO:0000313" key="4">
    <source>
        <dbReference type="EMBL" id="GMA19919.1"/>
    </source>
</evidence>
<comment type="caution">
    <text evidence="4">The sequence shown here is derived from an EMBL/GenBank/DDBJ whole genome shotgun (WGS) entry which is preliminary data.</text>
</comment>